<organism evidence="4 5">
    <name type="scientific">Streptomyces niveus</name>
    <name type="common">Streptomyces spheroides</name>
    <dbReference type="NCBI Taxonomy" id="193462"/>
    <lineage>
        <taxon>Bacteria</taxon>
        <taxon>Bacillati</taxon>
        <taxon>Actinomycetota</taxon>
        <taxon>Actinomycetes</taxon>
        <taxon>Kitasatosporales</taxon>
        <taxon>Streptomycetaceae</taxon>
        <taxon>Streptomyces</taxon>
    </lineage>
</organism>
<dbReference type="SUPFAM" id="SSF52540">
    <property type="entry name" value="P-loop containing nucleoside triphosphate hydrolases"/>
    <property type="match status" value="1"/>
</dbReference>
<dbReference type="Gene3D" id="1.10.10.10">
    <property type="entry name" value="Winged helix-like DNA-binding domain superfamily/Winged helix DNA-binding domain"/>
    <property type="match status" value="1"/>
</dbReference>
<dbReference type="SUPFAM" id="SSF46894">
    <property type="entry name" value="C-terminal effector domain of the bipartite response regulators"/>
    <property type="match status" value="1"/>
</dbReference>
<dbReference type="PRINTS" id="PR00038">
    <property type="entry name" value="HTHLUXR"/>
</dbReference>
<dbReference type="PANTHER" id="PTHR16305:SF35">
    <property type="entry name" value="TRANSCRIPTIONAL ACTIVATOR DOMAIN"/>
    <property type="match status" value="1"/>
</dbReference>
<keyword evidence="2" id="KW-0067">ATP-binding</keyword>
<evidence type="ECO:0000256" key="2">
    <source>
        <dbReference type="ARBA" id="ARBA00022840"/>
    </source>
</evidence>
<name>A0ABZ2ADQ8_STRNV</name>
<evidence type="ECO:0000256" key="1">
    <source>
        <dbReference type="ARBA" id="ARBA00022741"/>
    </source>
</evidence>
<dbReference type="CDD" id="cd06170">
    <property type="entry name" value="LuxR_C_like"/>
    <property type="match status" value="1"/>
</dbReference>
<dbReference type="InterPro" id="IPR036388">
    <property type="entry name" value="WH-like_DNA-bd_sf"/>
</dbReference>
<dbReference type="PROSITE" id="PS50043">
    <property type="entry name" value="HTH_LUXR_2"/>
    <property type="match status" value="1"/>
</dbReference>
<keyword evidence="5" id="KW-1185">Reference proteome</keyword>
<dbReference type="Gene3D" id="1.25.40.10">
    <property type="entry name" value="Tetratricopeptide repeat domain"/>
    <property type="match status" value="1"/>
</dbReference>
<dbReference type="EMBL" id="CP109495">
    <property type="protein sequence ID" value="WUX56564.1"/>
    <property type="molecule type" value="Genomic_DNA"/>
</dbReference>
<evidence type="ECO:0000259" key="3">
    <source>
        <dbReference type="PROSITE" id="PS50043"/>
    </source>
</evidence>
<dbReference type="Pfam" id="PF00196">
    <property type="entry name" value="GerE"/>
    <property type="match status" value="1"/>
</dbReference>
<dbReference type="InterPro" id="IPR000792">
    <property type="entry name" value="Tscrpt_reg_LuxR_C"/>
</dbReference>
<dbReference type="InterPro" id="IPR016032">
    <property type="entry name" value="Sig_transdc_resp-reg_C-effctor"/>
</dbReference>
<dbReference type="InterPro" id="IPR011990">
    <property type="entry name" value="TPR-like_helical_dom_sf"/>
</dbReference>
<sequence>MLKERDKILEQLDALLIQSTRGRGAIAAISGSTAIGKTTTLNALAERATSADITVLSVVSSPHEREVPYSALAQLLHSIEAQCTTADVPRAGGAGTVHAGRQADEAAALAPPLAQDDPMTVARRTYQIIAELTALRPLLITVDDIQHTDTATLTCLRYLAQRLTQLSLALVFTHGISVDEQPARVLDDLLYRTSARHFHLEPLSRVDIMGLAANRLPVLPSDRLIVEIHRLSGGNPLLAQALIEEHRLRLASDSVAGPMPPQSDGIGRRSTTEGGASIGPAFYQAVLAYLHRLGPRAVRLARCVALLDEATTPLLLSRLSGIDTELSKRYLRLFTGLGVLEGARLRHAGVRQAVLGEMPHGEATQQRYRAARLLNEGGAPPQAVAMHLLGVGPLHDGWVLPVLQEAAAHAMEDGDVPQGIRYLELACECSLDEGQRLSAKSLYAFGQWQLRPAESAPHFRALKGPILEGKLTGTDALWVAEGMLFHLDFDEAVEVVDHVNSGEADMSTALHSTRMLMAAEVPGLLERLEHPLPATTAPATSHSELRARHALALILENGADKYAIALADQVFQGSQNWPTSKLSGLPKALLALCYADQLDTAAAWYDLLAAEVERHDAPGWWAQIESVGALLALRRGRLADAVRQAETAHARLSGPRWNVSSALALTVLIEAHTAMGNHQTAAKYLETSEPPPALFLTRAGLHYLYARGRHHLATGNTYLALSDFQECGTLMRRWNIDTPSLAPWRLGEAEVWLRLGDQKQAARLVEKQLANPDAGLTRSRGMTLHALALVQATAKQPPILRDAFRLLEAAGARYEAARVLADLSRAYQQLGDKQARPTARRAWRLAKSCQAESLCQALLPTSIPQNMDTKPSEGSCGADRAGQDSFGTLSESERRVATLAAQGYANREIAERLFITVSTVEQHLTRVYRKMGIRNREQLLQRAHAVSYESV</sequence>
<gene>
    <name evidence="4" type="ORF">OG442_36380</name>
</gene>
<dbReference type="RefSeq" id="WP_329081318.1">
    <property type="nucleotide sequence ID" value="NZ_CP109389.1"/>
</dbReference>
<proteinExistence type="predicted"/>
<protein>
    <submittedName>
        <fullName evidence="4">AAA family ATPase</fullName>
    </submittedName>
</protein>
<dbReference type="PROSITE" id="PS00622">
    <property type="entry name" value="HTH_LUXR_1"/>
    <property type="match status" value="1"/>
</dbReference>
<feature type="domain" description="HTH luxR-type" evidence="3">
    <location>
        <begin position="882"/>
        <end position="947"/>
    </location>
</feature>
<dbReference type="Proteomes" id="UP001432209">
    <property type="component" value="Chromosome"/>
</dbReference>
<dbReference type="SMART" id="SM00421">
    <property type="entry name" value="HTH_LUXR"/>
    <property type="match status" value="1"/>
</dbReference>
<accession>A0ABZ2ADQ8</accession>
<evidence type="ECO:0000313" key="4">
    <source>
        <dbReference type="EMBL" id="WUX56564.1"/>
    </source>
</evidence>
<dbReference type="SUPFAM" id="SSF48452">
    <property type="entry name" value="TPR-like"/>
    <property type="match status" value="1"/>
</dbReference>
<dbReference type="Pfam" id="PF13191">
    <property type="entry name" value="AAA_16"/>
    <property type="match status" value="1"/>
</dbReference>
<evidence type="ECO:0000313" key="5">
    <source>
        <dbReference type="Proteomes" id="UP001432209"/>
    </source>
</evidence>
<dbReference type="Gene3D" id="3.40.50.300">
    <property type="entry name" value="P-loop containing nucleotide triphosphate hydrolases"/>
    <property type="match status" value="1"/>
</dbReference>
<reference evidence="4" key="1">
    <citation type="submission" date="2022-10" db="EMBL/GenBank/DDBJ databases">
        <title>The complete genomes of actinobacterial strains from the NBC collection.</title>
        <authorList>
            <person name="Joergensen T.S."/>
            <person name="Alvarez Arevalo M."/>
            <person name="Sterndorff E.B."/>
            <person name="Faurdal D."/>
            <person name="Vuksanovic O."/>
            <person name="Mourched A.-S."/>
            <person name="Charusanti P."/>
            <person name="Shaw S."/>
            <person name="Blin K."/>
            <person name="Weber T."/>
        </authorList>
    </citation>
    <scope>NUCLEOTIDE SEQUENCE</scope>
    <source>
        <strain evidence="4">NBC_01432</strain>
    </source>
</reference>
<dbReference type="InterPro" id="IPR041664">
    <property type="entry name" value="AAA_16"/>
</dbReference>
<keyword evidence="1" id="KW-0547">Nucleotide-binding</keyword>
<dbReference type="InterPro" id="IPR027417">
    <property type="entry name" value="P-loop_NTPase"/>
</dbReference>
<dbReference type="PANTHER" id="PTHR16305">
    <property type="entry name" value="TESTICULAR SOLUBLE ADENYLYL CYCLASE"/>
    <property type="match status" value="1"/>
</dbReference>